<dbReference type="Pfam" id="PF10523">
    <property type="entry name" value="BEN"/>
    <property type="match status" value="1"/>
</dbReference>
<dbReference type="PROSITE" id="PS51457">
    <property type="entry name" value="BEN"/>
    <property type="match status" value="1"/>
</dbReference>
<evidence type="ECO:0000313" key="3">
    <source>
        <dbReference type="EMBL" id="KAF4114436.1"/>
    </source>
</evidence>
<evidence type="ECO:0000259" key="2">
    <source>
        <dbReference type="PROSITE" id="PS51457"/>
    </source>
</evidence>
<name>A0A7J6D5B8_9TELE</name>
<dbReference type="InterPro" id="IPR018379">
    <property type="entry name" value="BEN_domain"/>
</dbReference>
<accession>A0A7J6D5B8</accession>
<feature type="compositionally biased region" description="Polar residues" evidence="1">
    <location>
        <begin position="20"/>
        <end position="32"/>
    </location>
</feature>
<proteinExistence type="predicted"/>
<keyword evidence="4" id="KW-1185">Reference proteome</keyword>
<comment type="caution">
    <text evidence="3">The sequence shown here is derived from an EMBL/GenBank/DDBJ whole genome shotgun (WGS) entry which is preliminary data.</text>
</comment>
<feature type="region of interest" description="Disordered" evidence="1">
    <location>
        <begin position="16"/>
        <end position="36"/>
    </location>
</feature>
<dbReference type="EMBL" id="JAAMOB010000004">
    <property type="protein sequence ID" value="KAF4114436.1"/>
    <property type="molecule type" value="Genomic_DNA"/>
</dbReference>
<evidence type="ECO:0000313" key="4">
    <source>
        <dbReference type="Proteomes" id="UP000579812"/>
    </source>
</evidence>
<dbReference type="AlphaFoldDB" id="A0A7J6D5B8"/>
<organism evidence="3 4">
    <name type="scientific">Onychostoma macrolepis</name>
    <dbReference type="NCBI Taxonomy" id="369639"/>
    <lineage>
        <taxon>Eukaryota</taxon>
        <taxon>Metazoa</taxon>
        <taxon>Chordata</taxon>
        <taxon>Craniata</taxon>
        <taxon>Vertebrata</taxon>
        <taxon>Euteleostomi</taxon>
        <taxon>Actinopterygii</taxon>
        <taxon>Neopterygii</taxon>
        <taxon>Teleostei</taxon>
        <taxon>Ostariophysi</taxon>
        <taxon>Cypriniformes</taxon>
        <taxon>Cyprinidae</taxon>
        <taxon>Acrossocheilinae</taxon>
        <taxon>Onychostoma</taxon>
    </lineage>
</organism>
<feature type="domain" description="BEN" evidence="2">
    <location>
        <begin position="79"/>
        <end position="178"/>
    </location>
</feature>
<dbReference type="GO" id="GO:0003677">
    <property type="term" value="F:DNA binding"/>
    <property type="evidence" value="ECO:0007669"/>
    <property type="project" value="InterPro"/>
</dbReference>
<dbReference type="SMART" id="SM01025">
    <property type="entry name" value="BEN"/>
    <property type="match status" value="1"/>
</dbReference>
<gene>
    <name evidence="3" type="ORF">G5714_004659</name>
</gene>
<dbReference type="Proteomes" id="UP000579812">
    <property type="component" value="Unassembled WGS sequence"/>
</dbReference>
<evidence type="ECO:0000256" key="1">
    <source>
        <dbReference type="SAM" id="MobiDB-lite"/>
    </source>
</evidence>
<protein>
    <recommendedName>
        <fullName evidence="2">BEN domain-containing protein</fullName>
    </recommendedName>
</protein>
<sequence>MAGKRVRKAKCLDFGEEDTTSTGNKASGSGNPKQKKAKVAAQRRAEEEFISLSTAFIARLVETVFQDGCCLYTRNVKIGNDGTVTVSSHCWETAKPSTTPNGMARVLLMGLFSVDILLKSNLKGGVSKLDPCADRRKALDPRKLQALLYTVVNQFPTAKEADVRKSINGRICELRHQVKSKSVLV</sequence>
<reference evidence="3 4" key="1">
    <citation type="submission" date="2020-04" db="EMBL/GenBank/DDBJ databases">
        <title>Chromosome-level genome assembly of a cyprinid fish Onychostoma macrolepis by integration of Nanopore Sequencing, Bionano and Hi-C technology.</title>
        <authorList>
            <person name="Wang D."/>
        </authorList>
    </citation>
    <scope>NUCLEOTIDE SEQUENCE [LARGE SCALE GENOMIC DNA]</scope>
    <source>
        <strain evidence="3">SWU-2019</strain>
        <tissue evidence="3">Muscle</tissue>
    </source>
</reference>
<dbReference type="Gene3D" id="1.10.10.2590">
    <property type="entry name" value="BEN domain"/>
    <property type="match status" value="1"/>
</dbReference>